<organism evidence="2 3">
    <name type="scientific">Streptomyces tateyamensis</name>
    <dbReference type="NCBI Taxonomy" id="565073"/>
    <lineage>
        <taxon>Bacteria</taxon>
        <taxon>Bacillati</taxon>
        <taxon>Actinomycetota</taxon>
        <taxon>Actinomycetes</taxon>
        <taxon>Kitasatosporales</taxon>
        <taxon>Streptomycetaceae</taxon>
        <taxon>Streptomyces</taxon>
    </lineage>
</organism>
<evidence type="ECO:0000256" key="1">
    <source>
        <dbReference type="SAM" id="MobiDB-lite"/>
    </source>
</evidence>
<feature type="compositionally biased region" description="Pro residues" evidence="1">
    <location>
        <begin position="15"/>
        <end position="32"/>
    </location>
</feature>
<comment type="caution">
    <text evidence="2">The sequence shown here is derived from an EMBL/GenBank/DDBJ whole genome shotgun (WGS) entry which is preliminary data.</text>
</comment>
<gene>
    <name evidence="2" type="ORF">C7C46_33725</name>
</gene>
<feature type="region of interest" description="Disordered" evidence="1">
    <location>
        <begin position="1"/>
        <end position="43"/>
    </location>
</feature>
<feature type="region of interest" description="Disordered" evidence="1">
    <location>
        <begin position="59"/>
        <end position="79"/>
    </location>
</feature>
<dbReference type="EMBL" id="PYBW01000361">
    <property type="protein sequence ID" value="PYC61402.1"/>
    <property type="molecule type" value="Genomic_DNA"/>
</dbReference>
<evidence type="ECO:0000313" key="3">
    <source>
        <dbReference type="Proteomes" id="UP000248039"/>
    </source>
</evidence>
<name>A0A2V4MYS7_9ACTN</name>
<protein>
    <submittedName>
        <fullName evidence="2">Triacylglycerol lipase</fullName>
    </submittedName>
</protein>
<feature type="compositionally biased region" description="Basic residues" evidence="1">
    <location>
        <begin position="1"/>
        <end position="14"/>
    </location>
</feature>
<dbReference type="Proteomes" id="UP000248039">
    <property type="component" value="Unassembled WGS sequence"/>
</dbReference>
<sequence>AARTPPRWRRRPPRRGPPLPPAPPPRPPPPRPTAQRRPLGEPLHVRQQREVPPARLHLAQHGVRLQVPPPQRLPCHRLR</sequence>
<feature type="non-terminal residue" evidence="2">
    <location>
        <position position="1"/>
    </location>
</feature>
<evidence type="ECO:0000313" key="2">
    <source>
        <dbReference type="EMBL" id="PYC61402.1"/>
    </source>
</evidence>
<accession>A0A2V4MYS7</accession>
<dbReference type="AlphaFoldDB" id="A0A2V4MYS7"/>
<proteinExistence type="predicted"/>
<reference evidence="2 3" key="1">
    <citation type="submission" date="2018-03" db="EMBL/GenBank/DDBJ databases">
        <title>Bioinformatic expansion and discovery of thiopeptide antibiotics.</title>
        <authorList>
            <person name="Schwalen C.J."/>
            <person name="Hudson G.A."/>
            <person name="Mitchell D.A."/>
        </authorList>
    </citation>
    <scope>NUCLEOTIDE SEQUENCE [LARGE SCALE GENOMIC DNA]</scope>
    <source>
        <strain evidence="2 3">ATCC 21389</strain>
    </source>
</reference>
<feature type="non-terminal residue" evidence="2">
    <location>
        <position position="79"/>
    </location>
</feature>
<keyword evidence="3" id="KW-1185">Reference proteome</keyword>